<evidence type="ECO:0000313" key="2">
    <source>
        <dbReference type="EMBL" id="SPO24215.1"/>
    </source>
</evidence>
<feature type="compositionally biased region" description="Polar residues" evidence="1">
    <location>
        <begin position="87"/>
        <end position="97"/>
    </location>
</feature>
<dbReference type="Proteomes" id="UP000324022">
    <property type="component" value="Unassembled WGS sequence"/>
</dbReference>
<sequence>MCRGQPVFLPNCGSVGSLSLSEAAHSAAQTKSERVLERSDLLQYDPRALTVPQPPSDNVDLPEPICFEPRYRSRCCSHISGIPSSHADPTTSRNTADTVAEKERGREQSKDGCLLARHDPRFLCAGKSRRKIMGKP</sequence>
<protein>
    <submittedName>
        <fullName evidence="2">Uncharacterized protein</fullName>
    </submittedName>
</protein>
<evidence type="ECO:0000256" key="1">
    <source>
        <dbReference type="SAM" id="MobiDB-lite"/>
    </source>
</evidence>
<keyword evidence="3" id="KW-1185">Reference proteome</keyword>
<name>A0A5C3E1V4_9BASI</name>
<organism evidence="2 3">
    <name type="scientific">Ustilago trichophora</name>
    <dbReference type="NCBI Taxonomy" id="86804"/>
    <lineage>
        <taxon>Eukaryota</taxon>
        <taxon>Fungi</taxon>
        <taxon>Dikarya</taxon>
        <taxon>Basidiomycota</taxon>
        <taxon>Ustilaginomycotina</taxon>
        <taxon>Ustilaginomycetes</taxon>
        <taxon>Ustilaginales</taxon>
        <taxon>Ustilaginaceae</taxon>
        <taxon>Ustilago</taxon>
    </lineage>
</organism>
<dbReference type="AlphaFoldDB" id="A0A5C3E1V4"/>
<proteinExistence type="predicted"/>
<dbReference type="EMBL" id="OOIN01000007">
    <property type="protein sequence ID" value="SPO24215.1"/>
    <property type="molecule type" value="Genomic_DNA"/>
</dbReference>
<feature type="compositionally biased region" description="Basic and acidic residues" evidence="1">
    <location>
        <begin position="99"/>
        <end position="114"/>
    </location>
</feature>
<reference evidence="2 3" key="1">
    <citation type="submission" date="2018-03" db="EMBL/GenBank/DDBJ databases">
        <authorList>
            <person name="Guldener U."/>
        </authorList>
    </citation>
    <scope>NUCLEOTIDE SEQUENCE [LARGE SCALE GENOMIC DNA]</scope>
    <source>
        <strain evidence="2 3">NBRC100155</strain>
    </source>
</reference>
<evidence type="ECO:0000313" key="3">
    <source>
        <dbReference type="Proteomes" id="UP000324022"/>
    </source>
</evidence>
<feature type="region of interest" description="Disordered" evidence="1">
    <location>
        <begin position="81"/>
        <end position="114"/>
    </location>
</feature>
<gene>
    <name evidence="2" type="ORF">UTRI_03483</name>
</gene>
<accession>A0A5C3E1V4</accession>